<dbReference type="GO" id="GO:0016020">
    <property type="term" value="C:membrane"/>
    <property type="evidence" value="ECO:0007669"/>
    <property type="project" value="TreeGrafter"/>
</dbReference>
<name>A0A7Y0AHR0_9BACT</name>
<comment type="caution">
    <text evidence="3">The sequence shown here is derived from an EMBL/GenBank/DDBJ whole genome shotgun (WGS) entry which is preliminary data.</text>
</comment>
<keyword evidence="1" id="KW-0472">Membrane</keyword>
<feature type="transmembrane region" description="Helical" evidence="1">
    <location>
        <begin position="173"/>
        <end position="192"/>
    </location>
</feature>
<dbReference type="GO" id="GO:0009103">
    <property type="term" value="P:lipopolysaccharide biosynthetic process"/>
    <property type="evidence" value="ECO:0007669"/>
    <property type="project" value="TreeGrafter"/>
</dbReference>
<dbReference type="EMBL" id="JABBGH010000003">
    <property type="protein sequence ID" value="NML67593.1"/>
    <property type="molecule type" value="Genomic_DNA"/>
</dbReference>
<dbReference type="Proteomes" id="UP000559626">
    <property type="component" value="Unassembled WGS sequence"/>
</dbReference>
<feature type="transmembrane region" description="Helical" evidence="1">
    <location>
        <begin position="291"/>
        <end position="314"/>
    </location>
</feature>
<feature type="transmembrane region" description="Helical" evidence="1">
    <location>
        <begin position="52"/>
        <end position="72"/>
    </location>
</feature>
<organism evidence="3 4">
    <name type="scientific">Hymenobacter polaris</name>
    <dbReference type="NCBI Taxonomy" id="2682546"/>
    <lineage>
        <taxon>Bacteria</taxon>
        <taxon>Pseudomonadati</taxon>
        <taxon>Bacteroidota</taxon>
        <taxon>Cytophagia</taxon>
        <taxon>Cytophagales</taxon>
        <taxon>Hymenobacteraceae</taxon>
        <taxon>Hymenobacter</taxon>
    </lineage>
</organism>
<accession>A0A7Y0AHR0</accession>
<feature type="transmembrane region" description="Helical" evidence="1">
    <location>
        <begin position="326"/>
        <end position="345"/>
    </location>
</feature>
<feature type="transmembrane region" description="Helical" evidence="1">
    <location>
        <begin position="92"/>
        <end position="110"/>
    </location>
</feature>
<sequence length="382" mass="43332">MEPEIRKLPVRFYEIDLLRFLAALSVVFYHYTYRSYHQGNFSPVNYPALGPITKYGFLGVQLFFIISGYVVLMSAQGKTVRQFFISRVTRLYPAFWVACTLTFVVVRIWGPAPGSVGWSSSLDVSVREYALNMTMLHGFVGVEDLDSAYWSLTVEIGFYFLIAVLAGWRLFSYLPWVLAIWLAYCAFNGPAGNVDSPFFQLFFPKYAPYFIAGMVFYLLQTKAFRASVLYALLAGAYLLTLRSVRLDMVQGRTVFQDPDFSVGVGIAAVSGFFMIFWLLIKRYFDLSRYQWLSYCGALTYPLYLVHSSIGYVIYQHLGYSVNRYVLLAGLLTGLLLLAWTIHVAVEKRLAKPLGQRTNQLLDKLTNALAERKPIALPAAPGK</sequence>
<dbReference type="RefSeq" id="WP_169533246.1">
    <property type="nucleotide sequence ID" value="NZ_JABBGH010000003.1"/>
</dbReference>
<feature type="transmembrane region" description="Helical" evidence="1">
    <location>
        <begin position="148"/>
        <end position="166"/>
    </location>
</feature>
<keyword evidence="4" id="KW-1185">Reference proteome</keyword>
<gene>
    <name evidence="3" type="ORF">HHL22_20525</name>
</gene>
<evidence type="ECO:0000313" key="3">
    <source>
        <dbReference type="EMBL" id="NML67593.1"/>
    </source>
</evidence>
<feature type="transmembrane region" description="Helical" evidence="1">
    <location>
        <begin position="12"/>
        <end position="32"/>
    </location>
</feature>
<dbReference type="GO" id="GO:0016747">
    <property type="term" value="F:acyltransferase activity, transferring groups other than amino-acyl groups"/>
    <property type="evidence" value="ECO:0007669"/>
    <property type="project" value="InterPro"/>
</dbReference>
<feature type="transmembrane region" description="Helical" evidence="1">
    <location>
        <begin position="198"/>
        <end position="219"/>
    </location>
</feature>
<dbReference type="InterPro" id="IPR002656">
    <property type="entry name" value="Acyl_transf_3_dom"/>
</dbReference>
<proteinExistence type="predicted"/>
<dbReference type="PANTHER" id="PTHR23028:SF53">
    <property type="entry name" value="ACYL_TRANSF_3 DOMAIN-CONTAINING PROTEIN"/>
    <property type="match status" value="1"/>
</dbReference>
<dbReference type="PANTHER" id="PTHR23028">
    <property type="entry name" value="ACETYLTRANSFERASE"/>
    <property type="match status" value="1"/>
</dbReference>
<keyword evidence="3" id="KW-0808">Transferase</keyword>
<feature type="transmembrane region" description="Helical" evidence="1">
    <location>
        <begin position="260"/>
        <end position="279"/>
    </location>
</feature>
<dbReference type="AlphaFoldDB" id="A0A7Y0AHR0"/>
<dbReference type="Pfam" id="PF01757">
    <property type="entry name" value="Acyl_transf_3"/>
    <property type="match status" value="1"/>
</dbReference>
<evidence type="ECO:0000313" key="4">
    <source>
        <dbReference type="Proteomes" id="UP000559626"/>
    </source>
</evidence>
<feature type="transmembrane region" description="Helical" evidence="1">
    <location>
        <begin position="226"/>
        <end position="244"/>
    </location>
</feature>
<protein>
    <submittedName>
        <fullName evidence="3">Acyltransferase</fullName>
    </submittedName>
</protein>
<keyword evidence="1" id="KW-0812">Transmembrane</keyword>
<reference evidence="3 4" key="1">
    <citation type="submission" date="2020-04" db="EMBL/GenBank/DDBJ databases">
        <title>Hymenobacter polaris sp. nov., isolated from Arctic soil.</title>
        <authorList>
            <person name="Dahal R.H."/>
        </authorList>
    </citation>
    <scope>NUCLEOTIDE SEQUENCE [LARGE SCALE GENOMIC DNA]</scope>
    <source>
        <strain evidence="3 4">RP-2-7</strain>
    </source>
</reference>
<keyword evidence="3" id="KW-0012">Acyltransferase</keyword>
<feature type="domain" description="Acyltransferase 3" evidence="2">
    <location>
        <begin position="13"/>
        <end position="341"/>
    </location>
</feature>
<keyword evidence="1" id="KW-1133">Transmembrane helix</keyword>
<dbReference type="InterPro" id="IPR050879">
    <property type="entry name" value="Acyltransferase_3"/>
</dbReference>
<evidence type="ECO:0000259" key="2">
    <source>
        <dbReference type="Pfam" id="PF01757"/>
    </source>
</evidence>
<evidence type="ECO:0000256" key="1">
    <source>
        <dbReference type="SAM" id="Phobius"/>
    </source>
</evidence>